<evidence type="ECO:0008006" key="3">
    <source>
        <dbReference type="Google" id="ProtNLM"/>
    </source>
</evidence>
<reference evidence="1 2" key="1">
    <citation type="submission" date="2023-02" db="EMBL/GenBank/DDBJ databases">
        <title>LHISI_Scaffold_Assembly.</title>
        <authorList>
            <person name="Stuart O.P."/>
            <person name="Cleave R."/>
            <person name="Magrath M.J.L."/>
            <person name="Mikheyev A.S."/>
        </authorList>
    </citation>
    <scope>NUCLEOTIDE SEQUENCE [LARGE SCALE GENOMIC DNA]</scope>
    <source>
        <strain evidence="1">Daus_M_001</strain>
        <tissue evidence="1">Leg muscle</tissue>
    </source>
</reference>
<comment type="caution">
    <text evidence="1">The sequence shown here is derived from an EMBL/GenBank/DDBJ whole genome shotgun (WGS) entry which is preliminary data.</text>
</comment>
<dbReference type="EMBL" id="JARBHB010000011">
    <property type="protein sequence ID" value="KAJ8873075.1"/>
    <property type="molecule type" value="Genomic_DNA"/>
</dbReference>
<protein>
    <recommendedName>
        <fullName evidence="3">Transposase</fullName>
    </recommendedName>
</protein>
<organism evidence="1 2">
    <name type="scientific">Dryococelus australis</name>
    <dbReference type="NCBI Taxonomy" id="614101"/>
    <lineage>
        <taxon>Eukaryota</taxon>
        <taxon>Metazoa</taxon>
        <taxon>Ecdysozoa</taxon>
        <taxon>Arthropoda</taxon>
        <taxon>Hexapoda</taxon>
        <taxon>Insecta</taxon>
        <taxon>Pterygota</taxon>
        <taxon>Neoptera</taxon>
        <taxon>Polyneoptera</taxon>
        <taxon>Phasmatodea</taxon>
        <taxon>Verophasmatodea</taxon>
        <taxon>Anareolatae</taxon>
        <taxon>Phasmatidae</taxon>
        <taxon>Eurycanthinae</taxon>
        <taxon>Dryococelus</taxon>
    </lineage>
</organism>
<proteinExistence type="predicted"/>
<keyword evidence="2" id="KW-1185">Reference proteome</keyword>
<name>A0ABQ9GM33_9NEOP</name>
<dbReference type="Proteomes" id="UP001159363">
    <property type="component" value="Chromosome 10"/>
</dbReference>
<evidence type="ECO:0000313" key="1">
    <source>
        <dbReference type="EMBL" id="KAJ8873075.1"/>
    </source>
</evidence>
<gene>
    <name evidence="1" type="ORF">PR048_026691</name>
</gene>
<accession>A0ABQ9GM33</accession>
<sequence length="105" mass="11809">MKHHPELSVRFAANIKRTRAAINEQILRDYVRNLGEVVKDIPSENIWNFDESNLTDDPGRKTVIVKCGIKYPEKICSQKSVSIMIAGSAAGDIPPPYVVYRSSHL</sequence>
<evidence type="ECO:0000313" key="2">
    <source>
        <dbReference type="Proteomes" id="UP001159363"/>
    </source>
</evidence>